<dbReference type="Gene3D" id="3.20.20.70">
    <property type="entry name" value="Aldolase class I"/>
    <property type="match status" value="1"/>
</dbReference>
<dbReference type="NCBIfam" id="NF006600">
    <property type="entry name" value="PRK09140.1"/>
    <property type="match status" value="1"/>
</dbReference>
<dbReference type="SUPFAM" id="SSF51569">
    <property type="entry name" value="Aldolase"/>
    <property type="match status" value="1"/>
</dbReference>
<dbReference type="PANTHER" id="PTHR30246">
    <property type="entry name" value="2-KETO-3-DEOXY-6-PHOSPHOGLUCONATE ALDOLASE"/>
    <property type="match status" value="1"/>
</dbReference>
<organism evidence="6 7">
    <name type="scientific">Brevundimonas subvibrioides (strain ATCC 15264 / DSM 4735 / LMG 14903 / NBRC 16000 / CB 81)</name>
    <name type="common">Caulobacter subvibrioides</name>
    <dbReference type="NCBI Taxonomy" id="633149"/>
    <lineage>
        <taxon>Bacteria</taxon>
        <taxon>Pseudomonadati</taxon>
        <taxon>Pseudomonadota</taxon>
        <taxon>Alphaproteobacteria</taxon>
        <taxon>Caulobacterales</taxon>
        <taxon>Caulobacteraceae</taxon>
        <taxon>Brevundimonas</taxon>
    </lineage>
</organism>
<dbReference type="EMBL" id="CP002102">
    <property type="protein sequence ID" value="ADL01393.1"/>
    <property type="molecule type" value="Genomic_DNA"/>
</dbReference>
<dbReference type="InterPro" id="IPR000887">
    <property type="entry name" value="Aldlse_KDPG_KHG"/>
</dbReference>
<sequence>MIHILDTLPLIAILRGLEPDEAVAVGEAIVAAGFVCLEVPLNSPRPLESIRRLRDALDGRALVGAGTVLNVEAARGVAEAGGQMIISPNTNPDVIRAAKAMGLMSVPGFFTPSEAFAALDAGADVLKLFPAEVAGPQGLKAVRAVLPAHTRVYAVGGVAPDSVATWRSAGASGFGIGSAVFKPGKTPAEVGEAARAFVTAWGASA</sequence>
<comment type="subunit">
    <text evidence="3">Homotrimer.</text>
</comment>
<dbReference type="RefSeq" id="WP_013269494.1">
    <property type="nucleotide sequence ID" value="NC_014375.1"/>
</dbReference>
<dbReference type="PROSITE" id="PS00160">
    <property type="entry name" value="ALDOLASE_KDPG_KHG_2"/>
    <property type="match status" value="1"/>
</dbReference>
<dbReference type="FunCoup" id="D9QIR0">
    <property type="interactions" value="25"/>
</dbReference>
<evidence type="ECO:0000256" key="3">
    <source>
        <dbReference type="ARBA" id="ARBA00011233"/>
    </source>
</evidence>
<dbReference type="GO" id="GO:0016829">
    <property type="term" value="F:lyase activity"/>
    <property type="evidence" value="ECO:0007669"/>
    <property type="project" value="UniProtKB-KW"/>
</dbReference>
<evidence type="ECO:0000313" key="7">
    <source>
        <dbReference type="Proteomes" id="UP000002696"/>
    </source>
</evidence>
<dbReference type="CDD" id="cd00452">
    <property type="entry name" value="KDPG_aldolase"/>
    <property type="match status" value="1"/>
</dbReference>
<dbReference type="KEGG" id="bsb:Bresu_2083"/>
<evidence type="ECO:0000256" key="2">
    <source>
        <dbReference type="ARBA" id="ARBA00006906"/>
    </source>
</evidence>
<evidence type="ECO:0000313" key="6">
    <source>
        <dbReference type="EMBL" id="ADL01393.1"/>
    </source>
</evidence>
<keyword evidence="5" id="KW-0119">Carbohydrate metabolism</keyword>
<dbReference type="STRING" id="633149.Bresu_2083"/>
<evidence type="ECO:0000256" key="1">
    <source>
        <dbReference type="ARBA" id="ARBA00004761"/>
    </source>
</evidence>
<name>D9QIR0_BRESC</name>
<keyword evidence="4" id="KW-0456">Lyase</keyword>
<gene>
    <name evidence="6" type="ordered locus">Bresu_2083</name>
</gene>
<accession>D9QIR0</accession>
<keyword evidence="7" id="KW-1185">Reference proteome</keyword>
<dbReference type="OrthoDB" id="7204076at2"/>
<dbReference type="PANTHER" id="PTHR30246:SF1">
    <property type="entry name" value="2-DEHYDRO-3-DEOXY-6-PHOSPHOGALACTONATE ALDOLASE-RELATED"/>
    <property type="match status" value="1"/>
</dbReference>
<protein>
    <submittedName>
        <fullName evidence="6">KDPG and KHG aldolase</fullName>
    </submittedName>
</protein>
<reference evidence="7" key="1">
    <citation type="journal article" date="2011" name="J. Bacteriol.">
        <title>Genome sequences of eight morphologically diverse alphaproteobacteria.</title>
        <authorList>
            <consortium name="US DOE Joint Genome Institute"/>
            <person name="Brown P.J."/>
            <person name="Kysela D.T."/>
            <person name="Buechlein A."/>
            <person name="Hemmerich C."/>
            <person name="Brun Y.V."/>
        </authorList>
    </citation>
    <scope>NUCLEOTIDE SEQUENCE [LARGE SCALE GENOMIC DNA]</scope>
    <source>
        <strain evidence="7">ATCC 15264 / DSM 4735 / LMG 14903 / NBRC 16000 / CB 81</strain>
    </source>
</reference>
<comment type="similarity">
    <text evidence="2">Belongs to the KHG/KDPG aldolase family.</text>
</comment>
<dbReference type="Proteomes" id="UP000002696">
    <property type="component" value="Chromosome"/>
</dbReference>
<dbReference type="HOGENOM" id="CLU_077795_2_1_5"/>
<evidence type="ECO:0000256" key="5">
    <source>
        <dbReference type="ARBA" id="ARBA00023277"/>
    </source>
</evidence>
<dbReference type="InterPro" id="IPR013785">
    <property type="entry name" value="Aldolase_TIM"/>
</dbReference>
<evidence type="ECO:0000256" key="4">
    <source>
        <dbReference type="ARBA" id="ARBA00023239"/>
    </source>
</evidence>
<proteinExistence type="inferred from homology"/>
<comment type="pathway">
    <text evidence="1">Carbohydrate acid metabolism.</text>
</comment>
<dbReference type="AlphaFoldDB" id="D9QIR0"/>
<dbReference type="eggNOG" id="COG0800">
    <property type="taxonomic scope" value="Bacteria"/>
</dbReference>
<dbReference type="InParanoid" id="D9QIR0"/>
<dbReference type="BioCyc" id="BSUB633149:G1GM8-2080-MONOMER"/>
<dbReference type="Pfam" id="PF01081">
    <property type="entry name" value="Aldolase"/>
    <property type="match status" value="1"/>
</dbReference>
<dbReference type="InterPro" id="IPR031338">
    <property type="entry name" value="KDPG/KHG_AS_2"/>
</dbReference>